<keyword evidence="4" id="KW-0472">Membrane</keyword>
<dbReference type="InterPro" id="IPR011990">
    <property type="entry name" value="TPR-like_helical_dom_sf"/>
</dbReference>
<evidence type="ECO:0000256" key="3">
    <source>
        <dbReference type="ARBA" id="ARBA00022729"/>
    </source>
</evidence>
<feature type="signal peptide" evidence="6">
    <location>
        <begin position="1"/>
        <end position="23"/>
    </location>
</feature>
<name>A0A4Q1D8A8_9BACT</name>
<evidence type="ECO:0000313" key="9">
    <source>
        <dbReference type="EMBL" id="RXK85430.1"/>
    </source>
</evidence>
<comment type="subcellular location">
    <subcellularLocation>
        <location evidence="1">Cell outer membrane</location>
    </subcellularLocation>
</comment>
<comment type="similarity">
    <text evidence="2">Belongs to the SusD family.</text>
</comment>
<dbReference type="EMBL" id="SDHZ01000001">
    <property type="protein sequence ID" value="RXK85430.1"/>
    <property type="molecule type" value="Genomic_DNA"/>
</dbReference>
<accession>A0A4Q1D8A8</accession>
<evidence type="ECO:0000256" key="1">
    <source>
        <dbReference type="ARBA" id="ARBA00004442"/>
    </source>
</evidence>
<dbReference type="CDD" id="cd08977">
    <property type="entry name" value="SusD"/>
    <property type="match status" value="1"/>
</dbReference>
<sequence>MKTNYILYTIMLAVVLAAGSACSKVLDKEPVTWLVRENEDSTITAAAAENLVAGIYLYYKREALEFSVFDRITNGDVLSDNNYAGGDNTANITLDNFRFNSLNGNLNRDWQRAYELIGRTNIALAQIVACNDPALTAARKSQMLAELRFFRAFTYFDLVRLFGRVPLILQRPDESTSETLLKSTIVPRSSVDSVYNAIRADLWFAKANAREVAAAPNKYLVSKGAVNATLAKVHAAMPSPNWDSVRYYCDQTIPSYSLVSDYNFLWDNNHKNSSEAIWEINFSGYNSGDGVGNWIPSIFVGGSIGNYEGGGWKKFSTPSNDLVALFNTESDNIRRNASIKFLDITGQFSDVNWPSNNYPFIVKFNDPRDGTNDFYMIRLPDIMLLKAEALVKANDVTGAMLIVAAIRARVSLGPKTAANAAAAETVIANERRLELAFEGHRWFDLVRTGKAVEVMNAQKGLNGTPLNYNVQPYRTIMPVPQQQIDLNPALDQNPEY</sequence>
<evidence type="ECO:0000256" key="5">
    <source>
        <dbReference type="ARBA" id="ARBA00023237"/>
    </source>
</evidence>
<evidence type="ECO:0000256" key="2">
    <source>
        <dbReference type="ARBA" id="ARBA00006275"/>
    </source>
</evidence>
<evidence type="ECO:0000256" key="6">
    <source>
        <dbReference type="SAM" id="SignalP"/>
    </source>
</evidence>
<dbReference type="RefSeq" id="WP_129001182.1">
    <property type="nucleotide sequence ID" value="NZ_SDHZ01000001.1"/>
</dbReference>
<dbReference type="Gene3D" id="1.25.40.390">
    <property type="match status" value="1"/>
</dbReference>
<feature type="domain" description="RagB/SusD" evidence="7">
    <location>
        <begin position="367"/>
        <end position="496"/>
    </location>
</feature>
<evidence type="ECO:0000256" key="4">
    <source>
        <dbReference type="ARBA" id="ARBA00023136"/>
    </source>
</evidence>
<evidence type="ECO:0000259" key="7">
    <source>
        <dbReference type="Pfam" id="PF07980"/>
    </source>
</evidence>
<comment type="caution">
    <text evidence="9">The sequence shown here is derived from an EMBL/GenBank/DDBJ whole genome shotgun (WGS) entry which is preliminary data.</text>
</comment>
<feature type="domain" description="SusD-like N-terminal" evidence="8">
    <location>
        <begin position="46"/>
        <end position="233"/>
    </location>
</feature>
<protein>
    <submittedName>
        <fullName evidence="9">RagB/SusD family nutrient uptake outer membrane protein</fullName>
    </submittedName>
</protein>
<dbReference type="SUPFAM" id="SSF48452">
    <property type="entry name" value="TPR-like"/>
    <property type="match status" value="1"/>
</dbReference>
<proteinExistence type="inferred from homology"/>
<keyword evidence="5" id="KW-0998">Cell outer membrane</keyword>
<organism evidence="9 10">
    <name type="scientific">Filimonas effusa</name>
    <dbReference type="NCBI Taxonomy" id="2508721"/>
    <lineage>
        <taxon>Bacteria</taxon>
        <taxon>Pseudomonadati</taxon>
        <taxon>Bacteroidota</taxon>
        <taxon>Chitinophagia</taxon>
        <taxon>Chitinophagales</taxon>
        <taxon>Chitinophagaceae</taxon>
        <taxon>Filimonas</taxon>
    </lineage>
</organism>
<evidence type="ECO:0000313" key="10">
    <source>
        <dbReference type="Proteomes" id="UP000290545"/>
    </source>
</evidence>
<gene>
    <name evidence="9" type="ORF">ESB13_00985</name>
</gene>
<dbReference type="OrthoDB" id="9792139at2"/>
<reference evidence="9 10" key="1">
    <citation type="submission" date="2019-01" db="EMBL/GenBank/DDBJ databases">
        <title>Filimonas sp. strain TTM-71.</title>
        <authorList>
            <person name="Chen W.-M."/>
        </authorList>
    </citation>
    <scope>NUCLEOTIDE SEQUENCE [LARGE SCALE GENOMIC DNA]</scope>
    <source>
        <strain evidence="9 10">TTM-71</strain>
    </source>
</reference>
<dbReference type="Pfam" id="PF07980">
    <property type="entry name" value="SusD_RagB"/>
    <property type="match status" value="1"/>
</dbReference>
<dbReference type="Proteomes" id="UP000290545">
    <property type="component" value="Unassembled WGS sequence"/>
</dbReference>
<dbReference type="PROSITE" id="PS51257">
    <property type="entry name" value="PROKAR_LIPOPROTEIN"/>
    <property type="match status" value="1"/>
</dbReference>
<keyword evidence="3 6" id="KW-0732">Signal</keyword>
<dbReference type="GO" id="GO:0009279">
    <property type="term" value="C:cell outer membrane"/>
    <property type="evidence" value="ECO:0007669"/>
    <property type="project" value="UniProtKB-SubCell"/>
</dbReference>
<dbReference type="Pfam" id="PF14322">
    <property type="entry name" value="SusD-like_3"/>
    <property type="match status" value="1"/>
</dbReference>
<evidence type="ECO:0000259" key="8">
    <source>
        <dbReference type="Pfam" id="PF14322"/>
    </source>
</evidence>
<dbReference type="InterPro" id="IPR033985">
    <property type="entry name" value="SusD-like_N"/>
</dbReference>
<dbReference type="AlphaFoldDB" id="A0A4Q1D8A8"/>
<dbReference type="InterPro" id="IPR012944">
    <property type="entry name" value="SusD_RagB_dom"/>
</dbReference>
<feature type="chain" id="PRO_5020365980" evidence="6">
    <location>
        <begin position="24"/>
        <end position="496"/>
    </location>
</feature>
<keyword evidence="10" id="KW-1185">Reference proteome</keyword>